<keyword evidence="3" id="KW-0548">Nucleotidyltransferase</keyword>
<keyword evidence="3" id="KW-0695">RNA-directed DNA polymerase</keyword>
<dbReference type="InterPro" id="IPR000477">
    <property type="entry name" value="RT_dom"/>
</dbReference>
<keyword evidence="6" id="KW-1185">Reference proteome</keyword>
<name>A0A084JZR9_NONUL</name>
<dbReference type="RefSeq" id="WP_036579350.1">
    <property type="nucleotide sequence ID" value="NZ_JPJI01000008.1"/>
</dbReference>
<evidence type="ECO:0000313" key="4">
    <source>
        <dbReference type="EMBL" id="PRX10115.1"/>
    </source>
</evidence>
<dbReference type="InterPro" id="IPR043502">
    <property type="entry name" value="DNA/RNA_pol_sf"/>
</dbReference>
<dbReference type="EMBL" id="PVNA01000017">
    <property type="protein sequence ID" value="PRX10115.1"/>
    <property type="molecule type" value="Genomic_DNA"/>
</dbReference>
<protein>
    <submittedName>
        <fullName evidence="3 4">Reverse transcriptase</fullName>
    </submittedName>
</protein>
<dbReference type="Proteomes" id="UP000239997">
    <property type="component" value="Unassembled WGS sequence"/>
</dbReference>
<evidence type="ECO:0000313" key="5">
    <source>
        <dbReference type="Proteomes" id="UP000028531"/>
    </source>
</evidence>
<dbReference type="OrthoDB" id="9780724at2"/>
<feature type="compositionally biased region" description="Gly residues" evidence="1">
    <location>
        <begin position="531"/>
        <end position="540"/>
    </location>
</feature>
<dbReference type="GO" id="GO:0003964">
    <property type="term" value="F:RNA-directed DNA polymerase activity"/>
    <property type="evidence" value="ECO:0007669"/>
    <property type="project" value="UniProtKB-KW"/>
</dbReference>
<dbReference type="Proteomes" id="UP000028531">
    <property type="component" value="Unassembled WGS sequence"/>
</dbReference>
<organism evidence="3 5">
    <name type="scientific">Nonlabens ulvanivorans</name>
    <name type="common">Persicivirga ulvanivorans</name>
    <dbReference type="NCBI Taxonomy" id="906888"/>
    <lineage>
        <taxon>Bacteria</taxon>
        <taxon>Pseudomonadati</taxon>
        <taxon>Bacteroidota</taxon>
        <taxon>Flavobacteriia</taxon>
        <taxon>Flavobacteriales</taxon>
        <taxon>Flavobacteriaceae</taxon>
        <taxon>Nonlabens</taxon>
    </lineage>
</organism>
<evidence type="ECO:0000313" key="6">
    <source>
        <dbReference type="Proteomes" id="UP000239997"/>
    </source>
</evidence>
<dbReference type="Pfam" id="PF00078">
    <property type="entry name" value="RVT_1"/>
    <property type="match status" value="1"/>
</dbReference>
<feature type="domain" description="Reverse transcriptase" evidence="2">
    <location>
        <begin position="1"/>
        <end position="308"/>
    </location>
</feature>
<evidence type="ECO:0000256" key="1">
    <source>
        <dbReference type="SAM" id="MobiDB-lite"/>
    </source>
</evidence>
<reference evidence="3 5" key="1">
    <citation type="submission" date="2014-07" db="EMBL/GenBank/DDBJ databases">
        <title>Draft genome sequence of Nonlabens ulvanivorans, an ulvan degrading bacterium.</title>
        <authorList>
            <person name="Kopel M."/>
            <person name="Helbert W."/>
            <person name="Henrissat B."/>
            <person name="Doniger T."/>
            <person name="Banin E."/>
        </authorList>
    </citation>
    <scope>NUCLEOTIDE SEQUENCE [LARGE SCALE GENOMIC DNA]</scope>
    <source>
        <strain evidence="3 5">PLR</strain>
    </source>
</reference>
<dbReference type="AlphaFoldDB" id="A0A084JZR9"/>
<comment type="caution">
    <text evidence="3">The sequence shown here is derived from an EMBL/GenBank/DDBJ whole genome shotgun (WGS) entry which is preliminary data.</text>
</comment>
<evidence type="ECO:0000313" key="3">
    <source>
        <dbReference type="EMBL" id="KEZ94453.1"/>
    </source>
</evidence>
<accession>A0A084JZR9</accession>
<dbReference type="SUPFAM" id="SSF56672">
    <property type="entry name" value="DNA/RNA polymerases"/>
    <property type="match status" value="1"/>
</dbReference>
<reference evidence="4 6" key="2">
    <citation type="submission" date="2018-03" db="EMBL/GenBank/DDBJ databases">
        <title>Genomic Encyclopedia of Archaeal and Bacterial Type Strains, Phase II (KMG-II): from individual species to whole genera.</title>
        <authorList>
            <person name="Goeker M."/>
        </authorList>
    </citation>
    <scope>NUCLEOTIDE SEQUENCE [LARGE SCALE GENOMIC DNA]</scope>
    <source>
        <strain evidence="4 6">DSM 22727</strain>
    </source>
</reference>
<dbReference type="PROSITE" id="PS50878">
    <property type="entry name" value="RT_POL"/>
    <property type="match status" value="1"/>
</dbReference>
<keyword evidence="3" id="KW-0808">Transferase</keyword>
<dbReference type="CDD" id="cd01646">
    <property type="entry name" value="RT_Bac_retron_I"/>
    <property type="match status" value="1"/>
</dbReference>
<proteinExistence type="predicted"/>
<dbReference type="EMBL" id="JPJI01000008">
    <property type="protein sequence ID" value="KEZ94453.1"/>
    <property type="molecule type" value="Genomic_DNA"/>
</dbReference>
<sequence>MTEKELLKLGYFPKELPPPFESKTFSDKIDTIKTSWSSVSSSFPRRERLKYSDSNWVVFSIPKVQLSRRIINIPNPLHQSKLTSTIADRWTEIDNIFKKSTISSSSPIKDPKNNRALISKHSFSEFKRRRSNESFANLYEVRTDVSRFYGTIYTHSIPWLVHTKPIAKAHRTDMTMLGNALDKDLRNLNSGQTVGIPIGPDTSLVIAEIITCLMDEQIQSKLKNVKSYRFIDDYYLYCDSYADAEKAFKFIQSLLTEYQLDINEEKTKISKAPFAFDSKWSIELGSFTFRKRANSQLTDIERFVSLSLIHSSENPKDSVLLFSIQVLKYLQLFDENWDTYESLILKIGITEPRTLPVVTEILASNISRISKRKIKNIIEKLIDIHLPKGHNYEVSWALWMCVEFNIKLKNKMAERIFASNDYVSMLIAMDLKSRGLINSTVSTDGLLTELTEESLMNENWLFTYESIKKGWLVPADNPIDENKYFEILLANGIYFYREDAKVKTFTVKKATEQISETTKKPETEEATTIVSGGGGGGSSY</sequence>
<gene>
    <name evidence="3" type="ORF">IL45_01360</name>
    <name evidence="4" type="ORF">LY02_02902</name>
</gene>
<evidence type="ECO:0000259" key="2">
    <source>
        <dbReference type="PROSITE" id="PS50878"/>
    </source>
</evidence>
<feature type="region of interest" description="Disordered" evidence="1">
    <location>
        <begin position="513"/>
        <end position="540"/>
    </location>
</feature>